<evidence type="ECO:0000259" key="6">
    <source>
        <dbReference type="PROSITE" id="PS50937"/>
    </source>
</evidence>
<evidence type="ECO:0000313" key="8">
    <source>
        <dbReference type="Proteomes" id="UP000032430"/>
    </source>
</evidence>
<keyword evidence="2 5" id="KW-0671">Queuosine biosynthesis</keyword>
<dbReference type="InterPro" id="IPR000551">
    <property type="entry name" value="MerR-type_HTH_dom"/>
</dbReference>
<name>A0A098G953_9GAMM</name>
<dbReference type="Pfam" id="PF14489">
    <property type="entry name" value="QueF"/>
    <property type="match status" value="1"/>
</dbReference>
<dbReference type="CDD" id="cd01106">
    <property type="entry name" value="HTH_TipAL-Mta"/>
    <property type="match status" value="1"/>
</dbReference>
<comment type="subcellular location">
    <subcellularLocation>
        <location evidence="5">Cytoplasm</location>
    </subcellularLocation>
</comment>
<comment type="catalytic activity">
    <reaction evidence="5">
        <text>7-aminomethyl-7-carbaguanine + 2 NADP(+) = 7-cyano-7-carbaguanine + 2 NADPH + 3 H(+)</text>
        <dbReference type="Rhea" id="RHEA:13409"/>
        <dbReference type="ChEBI" id="CHEBI:15378"/>
        <dbReference type="ChEBI" id="CHEBI:45075"/>
        <dbReference type="ChEBI" id="CHEBI:57783"/>
        <dbReference type="ChEBI" id="CHEBI:58349"/>
        <dbReference type="ChEBI" id="CHEBI:58703"/>
        <dbReference type="EC" id="1.7.1.13"/>
    </reaction>
</comment>
<dbReference type="InterPro" id="IPR043133">
    <property type="entry name" value="GTP-CH-I_C/QueF"/>
</dbReference>
<dbReference type="Pfam" id="PF13411">
    <property type="entry name" value="MerR_1"/>
    <property type="match status" value="1"/>
</dbReference>
<gene>
    <name evidence="5 7" type="primary">queF</name>
    <name evidence="7" type="ORF">LFA_3198</name>
</gene>
<keyword evidence="1 5" id="KW-0963">Cytoplasm</keyword>
<comment type="similarity">
    <text evidence="5">Belongs to the GTP cyclohydrolase I family. QueF type 2 subfamily.</text>
</comment>
<dbReference type="Gene3D" id="3.30.1130.10">
    <property type="match status" value="2"/>
</dbReference>
<dbReference type="PANTHER" id="PTHR34354">
    <property type="entry name" value="NADPH-DEPENDENT 7-CYANO-7-DEAZAGUANINE REDUCTASE"/>
    <property type="match status" value="1"/>
</dbReference>
<comment type="function">
    <text evidence="5">Catalyzes the NADPH-dependent reduction of 7-cyano-7-deazaguanine (preQ0) to 7-aminomethyl-7-deazaguanine (preQ1).</text>
</comment>
<dbReference type="KEGG" id="lfa:LFA_3198"/>
<evidence type="ECO:0000256" key="1">
    <source>
        <dbReference type="ARBA" id="ARBA00022490"/>
    </source>
</evidence>
<dbReference type="Gene3D" id="1.10.1660.10">
    <property type="match status" value="1"/>
</dbReference>
<evidence type="ECO:0000256" key="5">
    <source>
        <dbReference type="HAMAP-Rule" id="MF_00817"/>
    </source>
</evidence>
<organism evidence="7 8">
    <name type="scientific">Legionella fallonii LLAP-10</name>
    <dbReference type="NCBI Taxonomy" id="1212491"/>
    <lineage>
        <taxon>Bacteria</taxon>
        <taxon>Pseudomonadati</taxon>
        <taxon>Pseudomonadota</taxon>
        <taxon>Gammaproteobacteria</taxon>
        <taxon>Legionellales</taxon>
        <taxon>Legionellaceae</taxon>
        <taxon>Legionella</taxon>
    </lineage>
</organism>
<keyword evidence="4 5" id="KW-0560">Oxidoreductase</keyword>
<proteinExistence type="inferred from homology"/>
<dbReference type="GO" id="GO:0006355">
    <property type="term" value="P:regulation of DNA-templated transcription"/>
    <property type="evidence" value="ECO:0007669"/>
    <property type="project" value="InterPro"/>
</dbReference>
<dbReference type="GO" id="GO:0033739">
    <property type="term" value="F:preQ1 synthase activity"/>
    <property type="evidence" value="ECO:0007669"/>
    <property type="project" value="UniProtKB-UniRule"/>
</dbReference>
<feature type="binding site" evidence="5">
    <location>
        <begin position="224"/>
        <end position="225"/>
    </location>
    <ligand>
        <name>NADPH</name>
        <dbReference type="ChEBI" id="CHEBI:57783"/>
    </ligand>
</feature>
<comment type="subunit">
    <text evidence="5">Homodimer.</text>
</comment>
<dbReference type="Pfam" id="PF14819">
    <property type="entry name" value="QueF_N"/>
    <property type="match status" value="1"/>
</dbReference>
<keyword evidence="8" id="KW-1185">Reference proteome</keyword>
<evidence type="ECO:0000313" key="7">
    <source>
        <dbReference type="EMBL" id="CEG58534.1"/>
    </source>
</evidence>
<dbReference type="HAMAP" id="MF_00817">
    <property type="entry name" value="QueF_type2"/>
    <property type="match status" value="1"/>
</dbReference>
<dbReference type="EC" id="1.7.1.13" evidence="5"/>
<feature type="domain" description="HTH merR-type" evidence="6">
    <location>
        <begin position="3"/>
        <end position="72"/>
    </location>
</feature>
<keyword evidence="3 5" id="KW-0521">NADP</keyword>
<dbReference type="GO" id="GO:0008616">
    <property type="term" value="P:tRNA queuosine(34) biosynthetic process"/>
    <property type="evidence" value="ECO:0007669"/>
    <property type="project" value="UniProtKB-UniRule"/>
</dbReference>
<dbReference type="PANTHER" id="PTHR34354:SF1">
    <property type="entry name" value="NADPH-DEPENDENT 7-CYANO-7-DEAZAGUANINE REDUCTASE"/>
    <property type="match status" value="1"/>
</dbReference>
<evidence type="ECO:0000256" key="4">
    <source>
        <dbReference type="ARBA" id="ARBA00023002"/>
    </source>
</evidence>
<comment type="pathway">
    <text evidence="5">tRNA modification; tRNA-queuosine biosynthesis.</text>
</comment>
<dbReference type="InterPro" id="IPR050084">
    <property type="entry name" value="NADPH_dep_7-cyano-7-deazaG_red"/>
</dbReference>
<feature type="binding site" evidence="5">
    <location>
        <begin position="390"/>
        <end position="391"/>
    </location>
    <ligand>
        <name>NADPH</name>
        <dbReference type="ChEBI" id="CHEBI:57783"/>
    </ligand>
</feature>
<dbReference type="InterPro" id="IPR016428">
    <property type="entry name" value="QueF_type2"/>
</dbReference>
<dbReference type="GO" id="GO:0003677">
    <property type="term" value="F:DNA binding"/>
    <property type="evidence" value="ECO:0007669"/>
    <property type="project" value="InterPro"/>
</dbReference>
<dbReference type="EMBL" id="LN614827">
    <property type="protein sequence ID" value="CEG58534.1"/>
    <property type="molecule type" value="Genomic_DNA"/>
</dbReference>
<dbReference type="AlphaFoldDB" id="A0A098G953"/>
<accession>A0A098G953</accession>
<feature type="active site" description="Proton donor" evidence="5">
    <location>
        <position position="329"/>
    </location>
</feature>
<dbReference type="PROSITE" id="PS50937">
    <property type="entry name" value="HTH_MERR_2"/>
    <property type="match status" value="1"/>
</dbReference>
<dbReference type="SUPFAM" id="SSF46955">
    <property type="entry name" value="Putative DNA-binding domain"/>
    <property type="match status" value="1"/>
</dbReference>
<evidence type="ECO:0000256" key="3">
    <source>
        <dbReference type="ARBA" id="ARBA00022857"/>
    </source>
</evidence>
<dbReference type="InterPro" id="IPR029139">
    <property type="entry name" value="QueF_N"/>
</dbReference>
<dbReference type="InterPro" id="IPR009061">
    <property type="entry name" value="DNA-bd_dom_put_sf"/>
</dbReference>
<dbReference type="NCBIfam" id="TIGR03138">
    <property type="entry name" value="QueF"/>
    <property type="match status" value="1"/>
</dbReference>
<feature type="binding site" evidence="5">
    <location>
        <begin position="361"/>
        <end position="362"/>
    </location>
    <ligand>
        <name>substrate</name>
    </ligand>
</feature>
<dbReference type="STRING" id="1212491.LFA_3198"/>
<dbReference type="UniPathway" id="UPA00392"/>
<dbReference type="HOGENOM" id="CLU_054738_2_0_6"/>
<sequence length="416" mass="47618">MKEYKIKEISKLTSLSIRTLQYYDDIDLLKPSRRSEADYRLYSEDDLLRLQQITTLKYLGCSLAAIRNIIQHPGFNLKKSLALQATVLAEQAQKINEASALLNYIAAQINAGHPVNWYSTTQIIHILESSTMSKELKNNYQNMANQSELGQKSEYDATYNPERLYAIPRAPKRKEINLDPITLSFHGFDCWNHYEVSWLNPKGKPMVAIAVISYDCHSPFIIESKSLKLYFNSFNNHVFSDVQAVEQTVRQDLSRCIDAEATVSITPLTDLKNQTLHSSFSGTCLDTLDIECSSYMVDSSFLTTSNEQVEEVLYSDLLKSNCLVTNQPDWGSVQIAYKGKKLNHEGLLKYLVSFRNHNEFHEQCIERIFTDIMTLCQPESLTVYGRYTRRGGLDINPFRSTEPCSIGDKNIRLIRQ</sequence>
<dbReference type="GO" id="GO:0005737">
    <property type="term" value="C:cytoplasm"/>
    <property type="evidence" value="ECO:0007669"/>
    <property type="project" value="UniProtKB-SubCell"/>
</dbReference>
<evidence type="ECO:0000256" key="2">
    <source>
        <dbReference type="ARBA" id="ARBA00022785"/>
    </source>
</evidence>
<dbReference type="OrthoDB" id="9789995at2"/>
<dbReference type="Proteomes" id="UP000032430">
    <property type="component" value="Chromosome I"/>
</dbReference>
<feature type="binding site" evidence="5">
    <location>
        <begin position="222"/>
        <end position="224"/>
    </location>
    <ligand>
        <name>substrate</name>
    </ligand>
</feature>
<reference evidence="8" key="1">
    <citation type="submission" date="2014-09" db="EMBL/GenBank/DDBJ databases">
        <authorList>
            <person name="Gomez-Valero L."/>
        </authorList>
    </citation>
    <scope>NUCLEOTIDE SEQUENCE [LARGE SCALE GENOMIC DNA]</scope>
    <source>
        <strain evidence="8">ATCC700992</strain>
    </source>
</reference>
<protein>
    <recommendedName>
        <fullName evidence="5">NADPH-dependent 7-cyano-7-deazaguanine reductase</fullName>
        <ecNumber evidence="5">1.7.1.13</ecNumber>
    </recommendedName>
    <alternativeName>
        <fullName evidence="5">7-cyano-7-carbaguanine reductase</fullName>
    </alternativeName>
    <alternativeName>
        <fullName evidence="5">NADPH-dependent nitrile oxidoreductase</fullName>
    </alternativeName>
    <alternativeName>
        <fullName evidence="5">PreQ(0) reductase</fullName>
    </alternativeName>
</protein>
<feature type="active site" description="Thioimide intermediate" evidence="5">
    <location>
        <position position="322"/>
    </location>
</feature>
<dbReference type="SMART" id="SM00422">
    <property type="entry name" value="HTH_MERR"/>
    <property type="match status" value="1"/>
</dbReference>
<dbReference type="InterPro" id="IPR029500">
    <property type="entry name" value="QueF"/>
</dbReference>
<dbReference type="SUPFAM" id="SSF55620">
    <property type="entry name" value="Tetrahydrobiopterin biosynthesis enzymes-like"/>
    <property type="match status" value="1"/>
</dbReference>